<dbReference type="Pfam" id="PF00072">
    <property type="entry name" value="Response_reg"/>
    <property type="match status" value="1"/>
</dbReference>
<dbReference type="Gene3D" id="3.40.50.2300">
    <property type="match status" value="1"/>
</dbReference>
<comment type="catalytic activity">
    <reaction evidence="1">
        <text>ATP + protein L-histidine = ADP + protein N-phospho-L-histidine.</text>
        <dbReference type="EC" id="2.7.13.3"/>
    </reaction>
</comment>
<dbReference type="SMART" id="SM00086">
    <property type="entry name" value="PAC"/>
    <property type="match status" value="1"/>
</dbReference>
<dbReference type="SUPFAM" id="SSF52172">
    <property type="entry name" value="CheY-like"/>
    <property type="match status" value="1"/>
</dbReference>
<dbReference type="EC" id="2.7.13.3" evidence="2"/>
<feature type="domain" description="Response regulatory" evidence="8">
    <location>
        <begin position="4"/>
        <end position="118"/>
    </location>
</feature>
<dbReference type="EMBL" id="JACNJH010000240">
    <property type="protein sequence ID" value="MBC8362976.1"/>
    <property type="molecule type" value="Genomic_DNA"/>
</dbReference>
<keyword evidence="4" id="KW-0808">Transferase</keyword>
<comment type="caution">
    <text evidence="11">The sequence shown here is derived from an EMBL/GenBank/DDBJ whole genome shotgun (WGS) entry which is preliminary data.</text>
</comment>
<keyword evidence="7" id="KW-0175">Coiled coil</keyword>
<evidence type="ECO:0000259" key="9">
    <source>
        <dbReference type="PROSITE" id="PS50112"/>
    </source>
</evidence>
<dbReference type="InterPro" id="IPR035965">
    <property type="entry name" value="PAS-like_dom_sf"/>
</dbReference>
<evidence type="ECO:0000256" key="1">
    <source>
        <dbReference type="ARBA" id="ARBA00000085"/>
    </source>
</evidence>
<dbReference type="PROSITE" id="PS50112">
    <property type="entry name" value="PAS"/>
    <property type="match status" value="2"/>
</dbReference>
<evidence type="ECO:0000313" key="11">
    <source>
        <dbReference type="EMBL" id="MBC8362976.1"/>
    </source>
</evidence>
<dbReference type="PANTHER" id="PTHR43304">
    <property type="entry name" value="PHYTOCHROME-LIKE PROTEIN CPH1"/>
    <property type="match status" value="1"/>
</dbReference>
<dbReference type="GO" id="GO:0000160">
    <property type="term" value="P:phosphorelay signal transduction system"/>
    <property type="evidence" value="ECO:0007669"/>
    <property type="project" value="InterPro"/>
</dbReference>
<dbReference type="InterPro" id="IPR000014">
    <property type="entry name" value="PAS"/>
</dbReference>
<evidence type="ECO:0000313" key="12">
    <source>
        <dbReference type="Proteomes" id="UP000603434"/>
    </source>
</evidence>
<proteinExistence type="predicted"/>
<keyword evidence="5" id="KW-0418">Kinase</keyword>
<dbReference type="SMART" id="SM00448">
    <property type="entry name" value="REC"/>
    <property type="match status" value="1"/>
</dbReference>
<evidence type="ECO:0000256" key="7">
    <source>
        <dbReference type="SAM" id="Coils"/>
    </source>
</evidence>
<dbReference type="InterPro" id="IPR001789">
    <property type="entry name" value="Sig_transdc_resp-reg_receiver"/>
</dbReference>
<keyword evidence="3 6" id="KW-0597">Phosphoprotein</keyword>
<dbReference type="NCBIfam" id="TIGR00229">
    <property type="entry name" value="sensory_box"/>
    <property type="match status" value="2"/>
</dbReference>
<feature type="coiled-coil region" evidence="7">
    <location>
        <begin position="142"/>
        <end position="172"/>
    </location>
</feature>
<dbReference type="AlphaFoldDB" id="A0A8J6TNY2"/>
<evidence type="ECO:0000256" key="4">
    <source>
        <dbReference type="ARBA" id="ARBA00022679"/>
    </source>
</evidence>
<dbReference type="Pfam" id="PF13426">
    <property type="entry name" value="PAS_9"/>
    <property type="match status" value="1"/>
</dbReference>
<accession>A0A8J6TNY2</accession>
<sequence>MTANILIVDDGEQIRRRFGRILKGKGYILTEASSAEAARELLKNQTFELILCDIGLPGESGLDFIRFALPEYPHTAAIMVTGQDDFTFLEKSLEIGVYGYITKPFERDMVLFSVASALRRRELVIANRAYHRDLEKIVAKRTAALEETNKKLQQEMAERKRTRDVLKESEGKYRLIISHIPGFVYKGYKDWSVDFTNNKVGELTGYNKEEFDARRLKWSDLIFKEDIETVKKCVIEALETDNTYIREYRIKTKSGETLWTQDRGQVIRDQKGEIDYFSGIFFDITEQKQAEEKLRQNERYYRSILKYMHESIVVINRDYQITDANNTFLANAGRSREKLLGRHCYEISHGYNEPCHLHGEDCKLLEVFETGEPRQCLHEHLGV</sequence>
<dbReference type="CDD" id="cd00130">
    <property type="entry name" value="PAS"/>
    <property type="match status" value="2"/>
</dbReference>
<dbReference type="Gene3D" id="3.30.450.20">
    <property type="entry name" value="PAS domain"/>
    <property type="match status" value="2"/>
</dbReference>
<dbReference type="InterPro" id="IPR001610">
    <property type="entry name" value="PAC"/>
</dbReference>
<evidence type="ECO:0000256" key="6">
    <source>
        <dbReference type="PROSITE-ProRule" id="PRU00169"/>
    </source>
</evidence>
<evidence type="ECO:0000256" key="5">
    <source>
        <dbReference type="ARBA" id="ARBA00022777"/>
    </source>
</evidence>
<evidence type="ECO:0000259" key="8">
    <source>
        <dbReference type="PROSITE" id="PS50110"/>
    </source>
</evidence>
<dbReference type="InterPro" id="IPR013655">
    <property type="entry name" value="PAS_fold_3"/>
</dbReference>
<dbReference type="InterPro" id="IPR052162">
    <property type="entry name" value="Sensor_kinase/Photoreceptor"/>
</dbReference>
<evidence type="ECO:0000256" key="3">
    <source>
        <dbReference type="ARBA" id="ARBA00022553"/>
    </source>
</evidence>
<feature type="non-terminal residue" evidence="11">
    <location>
        <position position="383"/>
    </location>
</feature>
<dbReference type="Pfam" id="PF08447">
    <property type="entry name" value="PAS_3"/>
    <property type="match status" value="1"/>
</dbReference>
<gene>
    <name evidence="11" type="ORF">H8E23_16450</name>
</gene>
<dbReference type="PROSITE" id="PS50110">
    <property type="entry name" value="RESPONSE_REGULATORY"/>
    <property type="match status" value="1"/>
</dbReference>
<dbReference type="SUPFAM" id="SSF55785">
    <property type="entry name" value="PYP-like sensor domain (PAS domain)"/>
    <property type="match status" value="2"/>
</dbReference>
<feature type="domain" description="PAS" evidence="9">
    <location>
        <begin position="297"/>
        <end position="349"/>
    </location>
</feature>
<dbReference type="Proteomes" id="UP000603434">
    <property type="component" value="Unassembled WGS sequence"/>
</dbReference>
<feature type="domain" description="PAS" evidence="9">
    <location>
        <begin position="169"/>
        <end position="241"/>
    </location>
</feature>
<feature type="modified residue" description="4-aspartylphosphate" evidence="6">
    <location>
        <position position="53"/>
    </location>
</feature>
<reference evidence="11 12" key="1">
    <citation type="submission" date="2020-08" db="EMBL/GenBank/DDBJ databases">
        <title>Bridging the membrane lipid divide: bacteria of the FCB group superphylum have the potential to synthesize archaeal ether lipids.</title>
        <authorList>
            <person name="Villanueva L."/>
            <person name="Von Meijenfeldt F.A.B."/>
            <person name="Westbye A.B."/>
            <person name="Yadav S."/>
            <person name="Hopmans E.C."/>
            <person name="Dutilh B.E."/>
            <person name="Sinninghe Damste J.S."/>
        </authorList>
    </citation>
    <scope>NUCLEOTIDE SEQUENCE [LARGE SCALE GENOMIC DNA]</scope>
    <source>
        <strain evidence="11">NIOZ-UU30</strain>
    </source>
</reference>
<dbReference type="SMART" id="SM00091">
    <property type="entry name" value="PAS"/>
    <property type="match status" value="2"/>
</dbReference>
<name>A0A8J6TNY2_9BACT</name>
<organism evidence="11 12">
    <name type="scientific">Candidatus Desulfatibia profunda</name>
    <dbReference type="NCBI Taxonomy" id="2841695"/>
    <lineage>
        <taxon>Bacteria</taxon>
        <taxon>Pseudomonadati</taxon>
        <taxon>Thermodesulfobacteriota</taxon>
        <taxon>Desulfobacteria</taxon>
        <taxon>Desulfobacterales</taxon>
        <taxon>Desulfobacterales incertae sedis</taxon>
        <taxon>Candidatus Desulfatibia</taxon>
    </lineage>
</organism>
<dbReference type="InterPro" id="IPR000700">
    <property type="entry name" value="PAS-assoc_C"/>
</dbReference>
<dbReference type="InterPro" id="IPR011006">
    <property type="entry name" value="CheY-like_superfamily"/>
</dbReference>
<evidence type="ECO:0000256" key="2">
    <source>
        <dbReference type="ARBA" id="ARBA00012438"/>
    </source>
</evidence>
<dbReference type="PANTHER" id="PTHR43304:SF1">
    <property type="entry name" value="PAC DOMAIN-CONTAINING PROTEIN"/>
    <property type="match status" value="1"/>
</dbReference>
<dbReference type="GO" id="GO:0004673">
    <property type="term" value="F:protein histidine kinase activity"/>
    <property type="evidence" value="ECO:0007669"/>
    <property type="project" value="UniProtKB-EC"/>
</dbReference>
<dbReference type="PROSITE" id="PS50113">
    <property type="entry name" value="PAC"/>
    <property type="match status" value="1"/>
</dbReference>
<feature type="domain" description="PAC" evidence="10">
    <location>
        <begin position="244"/>
        <end position="296"/>
    </location>
</feature>
<evidence type="ECO:0000259" key="10">
    <source>
        <dbReference type="PROSITE" id="PS50113"/>
    </source>
</evidence>
<protein>
    <recommendedName>
        <fullName evidence="2">histidine kinase</fullName>
        <ecNumber evidence="2">2.7.13.3</ecNumber>
    </recommendedName>
</protein>